<accession>A0A915PTW5</accession>
<dbReference type="WBParaSite" id="sdigi.contig253.g6709.t1">
    <property type="protein sequence ID" value="sdigi.contig253.g6709.t1"/>
    <property type="gene ID" value="sdigi.contig253.g6709"/>
</dbReference>
<dbReference type="GO" id="GO:0005793">
    <property type="term" value="C:endoplasmic reticulum-Golgi intermediate compartment"/>
    <property type="evidence" value="ECO:0007669"/>
    <property type="project" value="TreeGrafter"/>
</dbReference>
<feature type="compositionally biased region" description="Basic and acidic residues" evidence="1">
    <location>
        <begin position="432"/>
        <end position="442"/>
    </location>
</feature>
<evidence type="ECO:0000256" key="1">
    <source>
        <dbReference type="SAM" id="MobiDB-lite"/>
    </source>
</evidence>
<dbReference type="Pfam" id="PF13848">
    <property type="entry name" value="Thioredoxin_6"/>
    <property type="match status" value="1"/>
</dbReference>
<dbReference type="InterPro" id="IPR052643">
    <property type="entry name" value="ERP44"/>
</dbReference>
<dbReference type="InterPro" id="IPR041862">
    <property type="entry name" value="ERp44_PDI_b_2"/>
</dbReference>
<dbReference type="InterPro" id="IPR036249">
    <property type="entry name" value="Thioredoxin-like_sf"/>
</dbReference>
<dbReference type="SUPFAM" id="SSF52833">
    <property type="entry name" value="Thioredoxin-like"/>
    <property type="match status" value="3"/>
</dbReference>
<dbReference type="Gene3D" id="3.40.30.10">
    <property type="entry name" value="Glutaredoxin"/>
    <property type="match status" value="3"/>
</dbReference>
<dbReference type="AlphaFoldDB" id="A0A915PTW5"/>
<sequence>MSNSPDPAGFGCCFGDCEVKGIRLSGSSEQIASGRIVRTSTILRNVDFAMSESMHSCRAIQDINLGVSRTSLLLLLMACYLLVVDGLVVPLNGDNIEAVLREHEVVFVNFYADWCRFSQQLKPIFEEASSRFKNRESIVAWATVDCDREADIAQKYHVSKYPTLKLFRGGELVKKEYRGQRSVDALSLFIEKELVPAVQNFSSNIELDSRIDLKKRNIVAYFDQDAGPEFDNYRKVASLLRDDCVFWLGTGDTFQPELAKGNRLEFRPSNSYEKLEYTGGLANLETLKQWVADKCVPLVREITFENAEEMTEEGLPFLILFRHPDDSEIDRIFAEQVARELYDQRSGINCLYADGKKFVHPLHHLGKTMDDLPILAIDSFRHMYLFPDMKLLTVPGKLRQFVLDLHSGKLHREFHHGPDPMQAPSSTSSDAAVEKGTKETDRLQPPTSVFKQLKPSETRYSLLYKDEL</sequence>
<feature type="domain" description="Thioredoxin" evidence="2">
    <location>
        <begin position="70"/>
        <end position="195"/>
    </location>
</feature>
<protein>
    <submittedName>
        <fullName evidence="4">Thioredoxin domain-containing protein</fullName>
    </submittedName>
</protein>
<reference evidence="4" key="1">
    <citation type="submission" date="2022-11" db="UniProtKB">
        <authorList>
            <consortium name="WormBaseParasite"/>
        </authorList>
    </citation>
    <scope>IDENTIFICATION</scope>
</reference>
<evidence type="ECO:0000259" key="2">
    <source>
        <dbReference type="PROSITE" id="PS51352"/>
    </source>
</evidence>
<dbReference type="Proteomes" id="UP000887581">
    <property type="component" value="Unplaced"/>
</dbReference>
<organism evidence="3 4">
    <name type="scientific">Setaria digitata</name>
    <dbReference type="NCBI Taxonomy" id="48799"/>
    <lineage>
        <taxon>Eukaryota</taxon>
        <taxon>Metazoa</taxon>
        <taxon>Ecdysozoa</taxon>
        <taxon>Nematoda</taxon>
        <taxon>Chromadorea</taxon>
        <taxon>Rhabditida</taxon>
        <taxon>Spirurina</taxon>
        <taxon>Spiruromorpha</taxon>
        <taxon>Filarioidea</taxon>
        <taxon>Setariidae</taxon>
        <taxon>Setaria</taxon>
    </lineage>
</organism>
<proteinExistence type="predicted"/>
<dbReference type="PROSITE" id="PS51352">
    <property type="entry name" value="THIOREDOXIN_2"/>
    <property type="match status" value="1"/>
</dbReference>
<feature type="region of interest" description="Disordered" evidence="1">
    <location>
        <begin position="413"/>
        <end position="450"/>
    </location>
</feature>
<dbReference type="Pfam" id="PF00085">
    <property type="entry name" value="Thioredoxin"/>
    <property type="match status" value="1"/>
</dbReference>
<dbReference type="GO" id="GO:0003756">
    <property type="term" value="F:protein disulfide isomerase activity"/>
    <property type="evidence" value="ECO:0007669"/>
    <property type="project" value="TreeGrafter"/>
</dbReference>
<name>A0A915PTW5_9BILA</name>
<keyword evidence="3" id="KW-1185">Reference proteome</keyword>
<dbReference type="CDD" id="cd03072">
    <property type="entry name" value="PDI_b'_ERp44"/>
    <property type="match status" value="1"/>
</dbReference>
<dbReference type="PANTHER" id="PTHR46295">
    <property type="entry name" value="ENDOPLASMIC RETICULUM RESIDENT PROTEIN 44"/>
    <property type="match status" value="1"/>
</dbReference>
<evidence type="ECO:0000313" key="3">
    <source>
        <dbReference type="Proteomes" id="UP000887581"/>
    </source>
</evidence>
<dbReference type="GO" id="GO:0006457">
    <property type="term" value="P:protein folding"/>
    <property type="evidence" value="ECO:0007669"/>
    <property type="project" value="TreeGrafter"/>
</dbReference>
<evidence type="ECO:0000313" key="4">
    <source>
        <dbReference type="WBParaSite" id="sdigi.contig253.g6709.t1"/>
    </source>
</evidence>
<dbReference type="GO" id="GO:0005789">
    <property type="term" value="C:endoplasmic reticulum membrane"/>
    <property type="evidence" value="ECO:0007669"/>
    <property type="project" value="TreeGrafter"/>
</dbReference>
<dbReference type="PANTHER" id="PTHR46295:SF1">
    <property type="entry name" value="ENDOPLASMIC RETICULUM RESIDENT PROTEIN 44"/>
    <property type="match status" value="1"/>
</dbReference>
<dbReference type="InterPro" id="IPR013766">
    <property type="entry name" value="Thioredoxin_domain"/>
</dbReference>